<evidence type="ECO:0000313" key="1">
    <source>
        <dbReference type="EMBL" id="WUX56897.1"/>
    </source>
</evidence>
<accession>A0ABZ2AJJ7</accession>
<dbReference type="RefSeq" id="WP_329081826.1">
    <property type="nucleotide sequence ID" value="NZ_CP109495.1"/>
</dbReference>
<name>A0ABZ2AJJ7_STRNV</name>
<sequence length="105" mass="11097">MTAYVITVPGTLLRTLDADSRAALLRGLRPADPQHTALGEAEDLDMLTVHEGGTFSIRLEIEADNKRAAETEAKRVAGAALTQAGFSVDEAPLGPAFVTGIDSEY</sequence>
<proteinExistence type="predicted"/>
<reference evidence="1" key="1">
    <citation type="submission" date="2022-10" db="EMBL/GenBank/DDBJ databases">
        <title>The complete genomes of actinobacterial strains from the NBC collection.</title>
        <authorList>
            <person name="Joergensen T.S."/>
            <person name="Alvarez Arevalo M."/>
            <person name="Sterndorff E.B."/>
            <person name="Faurdal D."/>
            <person name="Vuksanovic O."/>
            <person name="Mourched A.-S."/>
            <person name="Charusanti P."/>
            <person name="Shaw S."/>
            <person name="Blin K."/>
            <person name="Weber T."/>
        </authorList>
    </citation>
    <scope>NUCLEOTIDE SEQUENCE</scope>
    <source>
        <strain evidence="1">NBC_01432</strain>
    </source>
</reference>
<dbReference type="EMBL" id="CP109495">
    <property type="protein sequence ID" value="WUX56897.1"/>
    <property type="molecule type" value="Genomic_DNA"/>
</dbReference>
<protein>
    <submittedName>
        <fullName evidence="1">Uncharacterized protein</fullName>
    </submittedName>
</protein>
<keyword evidence="2" id="KW-1185">Reference proteome</keyword>
<gene>
    <name evidence="1" type="ORF">OG442_38145</name>
</gene>
<evidence type="ECO:0000313" key="2">
    <source>
        <dbReference type="Proteomes" id="UP001432209"/>
    </source>
</evidence>
<organism evidence="1 2">
    <name type="scientific">Streptomyces niveus</name>
    <name type="common">Streptomyces spheroides</name>
    <dbReference type="NCBI Taxonomy" id="193462"/>
    <lineage>
        <taxon>Bacteria</taxon>
        <taxon>Bacillati</taxon>
        <taxon>Actinomycetota</taxon>
        <taxon>Actinomycetes</taxon>
        <taxon>Kitasatosporales</taxon>
        <taxon>Streptomycetaceae</taxon>
        <taxon>Streptomyces</taxon>
    </lineage>
</organism>
<dbReference type="Proteomes" id="UP001432209">
    <property type="component" value="Chromosome"/>
</dbReference>